<feature type="domain" description="Ubiquitin fusion degradation protein UFD1 N-terminal subdomain 1" evidence="5">
    <location>
        <begin position="13"/>
        <end position="111"/>
    </location>
</feature>
<evidence type="ECO:0000259" key="5">
    <source>
        <dbReference type="Pfam" id="PF03152"/>
    </source>
</evidence>
<protein>
    <recommendedName>
        <fullName evidence="3">Ubiquitin fusion degradation protein 1</fullName>
    </recommendedName>
</protein>
<keyword evidence="8" id="KW-1185">Reference proteome</keyword>
<dbReference type="Gene3D" id="2.40.40.50">
    <property type="entry name" value="Ubiquitin fusion degradation protein UFD1, N-terminal domain"/>
    <property type="match status" value="1"/>
</dbReference>
<dbReference type="GO" id="GO:0034098">
    <property type="term" value="C:VCP-NPL4-UFD1 AAA ATPase complex"/>
    <property type="evidence" value="ECO:0007669"/>
    <property type="project" value="TreeGrafter"/>
</dbReference>
<dbReference type="GO" id="GO:0006511">
    <property type="term" value="P:ubiquitin-dependent protein catabolic process"/>
    <property type="evidence" value="ECO:0007669"/>
    <property type="project" value="InterPro"/>
</dbReference>
<dbReference type="InterPro" id="IPR055417">
    <property type="entry name" value="UFD1_N1"/>
</dbReference>
<dbReference type="OMA" id="VCMIETD"/>
<feature type="domain" description="Ubiquitin fusion degradation protein UFD1 N-terminal subdomain 2" evidence="6">
    <location>
        <begin position="113"/>
        <end position="190"/>
    </location>
</feature>
<dbReference type="GO" id="GO:0032182">
    <property type="term" value="F:ubiquitin-like protein binding"/>
    <property type="evidence" value="ECO:0007669"/>
    <property type="project" value="UniProtKB-ARBA"/>
</dbReference>
<dbReference type="OrthoDB" id="422728at2759"/>
<comment type="caution">
    <text evidence="7">The sequence shown here is derived from an EMBL/GenBank/DDBJ whole genome shotgun (WGS) entry which is preliminary data.</text>
</comment>
<dbReference type="Pfam" id="PF03152">
    <property type="entry name" value="UFD1_N1"/>
    <property type="match status" value="1"/>
</dbReference>
<gene>
    <name evidence="7" type="ORF">BCR37DRAFT_78253</name>
</gene>
<accession>A0A1Y2F7Q6</accession>
<feature type="region of interest" description="Disordered" evidence="4">
    <location>
        <begin position="307"/>
        <end position="347"/>
    </location>
</feature>
<dbReference type="PANTHER" id="PTHR12555">
    <property type="entry name" value="UBIQUITIN FUSION DEGRADATON PROTEIN 1"/>
    <property type="match status" value="1"/>
</dbReference>
<name>A0A1Y2F7Q6_PROLT</name>
<reference evidence="7 8" key="1">
    <citation type="submission" date="2016-07" db="EMBL/GenBank/DDBJ databases">
        <title>Pervasive Adenine N6-methylation of Active Genes in Fungi.</title>
        <authorList>
            <consortium name="DOE Joint Genome Institute"/>
            <person name="Mondo S.J."/>
            <person name="Dannebaum R.O."/>
            <person name="Kuo R.C."/>
            <person name="Labutti K."/>
            <person name="Haridas S."/>
            <person name="Kuo A."/>
            <person name="Salamov A."/>
            <person name="Ahrendt S.R."/>
            <person name="Lipzen A."/>
            <person name="Sullivan W."/>
            <person name="Andreopoulos W.B."/>
            <person name="Clum A."/>
            <person name="Lindquist E."/>
            <person name="Daum C."/>
            <person name="Ramamoorthy G.K."/>
            <person name="Gryganskyi A."/>
            <person name="Culley D."/>
            <person name="Magnuson J.K."/>
            <person name="James T.Y."/>
            <person name="O'Malley M.A."/>
            <person name="Stajich J.E."/>
            <person name="Spatafora J.W."/>
            <person name="Visel A."/>
            <person name="Grigoriev I.V."/>
        </authorList>
    </citation>
    <scope>NUCLEOTIDE SEQUENCE [LARGE SCALE GENOMIC DNA]</scope>
    <source>
        <strain evidence="7 8">12-1054</strain>
    </source>
</reference>
<evidence type="ECO:0000256" key="2">
    <source>
        <dbReference type="ARBA" id="ARBA00022786"/>
    </source>
</evidence>
<evidence type="ECO:0000256" key="1">
    <source>
        <dbReference type="ARBA" id="ARBA00006043"/>
    </source>
</evidence>
<dbReference type="AlphaFoldDB" id="A0A1Y2F7Q6"/>
<feature type="compositionally biased region" description="Basic and acidic residues" evidence="4">
    <location>
        <begin position="307"/>
        <end position="318"/>
    </location>
</feature>
<proteinExistence type="inferred from homology"/>
<dbReference type="Proteomes" id="UP000193685">
    <property type="component" value="Unassembled WGS sequence"/>
</dbReference>
<dbReference type="RefSeq" id="XP_040724035.1">
    <property type="nucleotide sequence ID" value="XM_040872484.1"/>
</dbReference>
<evidence type="ECO:0000256" key="3">
    <source>
        <dbReference type="ARBA" id="ARBA00074895"/>
    </source>
</evidence>
<evidence type="ECO:0000259" key="6">
    <source>
        <dbReference type="Pfam" id="PF24842"/>
    </source>
</evidence>
<dbReference type="GO" id="GO:0036503">
    <property type="term" value="P:ERAD pathway"/>
    <property type="evidence" value="ECO:0007669"/>
    <property type="project" value="TreeGrafter"/>
</dbReference>
<evidence type="ECO:0000256" key="4">
    <source>
        <dbReference type="SAM" id="MobiDB-lite"/>
    </source>
</evidence>
<dbReference type="PANTHER" id="PTHR12555:SF13">
    <property type="entry name" value="UBIQUITIN RECOGNITION FACTOR IN ER-ASSOCIATED DEGRADATION PROTEIN 1"/>
    <property type="match status" value="1"/>
</dbReference>
<dbReference type="InterPro" id="IPR055418">
    <property type="entry name" value="UFD1_N2"/>
</dbReference>
<dbReference type="Pfam" id="PF24842">
    <property type="entry name" value="UFD1_N2"/>
    <property type="match status" value="1"/>
</dbReference>
<dbReference type="Gene3D" id="3.10.330.10">
    <property type="match status" value="1"/>
</dbReference>
<comment type="similarity">
    <text evidence="1">Belongs to the UFD1 family.</text>
</comment>
<dbReference type="InterPro" id="IPR004854">
    <property type="entry name" value="Ufd1-like"/>
</dbReference>
<evidence type="ECO:0000313" key="8">
    <source>
        <dbReference type="Proteomes" id="UP000193685"/>
    </source>
</evidence>
<dbReference type="EMBL" id="MCFI01000014">
    <property type="protein sequence ID" value="ORY79901.1"/>
    <property type="molecule type" value="Genomic_DNA"/>
</dbReference>
<dbReference type="STRING" id="56484.A0A1Y2F7Q6"/>
<dbReference type="InterPro" id="IPR042299">
    <property type="entry name" value="Ufd1-like_Nn"/>
</dbReference>
<dbReference type="GO" id="GO:0031593">
    <property type="term" value="F:polyubiquitin modification-dependent protein binding"/>
    <property type="evidence" value="ECO:0007669"/>
    <property type="project" value="TreeGrafter"/>
</dbReference>
<dbReference type="GeneID" id="63789083"/>
<sequence length="347" mass="37195">MFANPWSRSNQRFNEYYRCYSTAMLSGPQRDSVNYGGKIILPPSALDKLTRLNISYPMLFELSNSRKAVRSHAGVLEFIAEEGRVYLPHWMMRTLLLDEGDLLQILSTDLPLGSFVQLEPQSPDFLDISDPKAVLENTMRNFATLTTGDVFQFNYNDRVYEVAVLQVKPETDASAVCVIETDLEVDFAAPKGYVEPERTKKTAPGRGVGAANAATLGDAGALSKKLGYADLSKPKEAAGKFSGGGQKMSGKAVTVPAATGEAASIGSAAFKKASKSSDGASTGPPAPLRVPPGTLFFGYELRLPKEADGEEKAGEANKHKFSGRGVSIKQAAKKGSSSATPSVIEID</sequence>
<keyword evidence="2" id="KW-0833">Ubl conjugation pathway</keyword>
<evidence type="ECO:0000313" key="7">
    <source>
        <dbReference type="EMBL" id="ORY79901.1"/>
    </source>
</evidence>
<organism evidence="7 8">
    <name type="scientific">Protomyces lactucae-debilis</name>
    <dbReference type="NCBI Taxonomy" id="2754530"/>
    <lineage>
        <taxon>Eukaryota</taxon>
        <taxon>Fungi</taxon>
        <taxon>Dikarya</taxon>
        <taxon>Ascomycota</taxon>
        <taxon>Taphrinomycotina</taxon>
        <taxon>Taphrinomycetes</taxon>
        <taxon>Taphrinales</taxon>
        <taxon>Protomycetaceae</taxon>
        <taxon>Protomyces</taxon>
    </lineage>
</organism>
<dbReference type="FunFam" id="2.40.40.50:FF:000001">
    <property type="entry name" value="Ubiquitin fusion degradation protein 1 homolog"/>
    <property type="match status" value="1"/>
</dbReference>